<feature type="domain" description="SPOR" evidence="2">
    <location>
        <begin position="119"/>
        <end position="198"/>
    </location>
</feature>
<comment type="caution">
    <text evidence="3">The sequence shown here is derived from an EMBL/GenBank/DDBJ whole genome shotgun (WGS) entry which is preliminary data.</text>
</comment>
<dbReference type="SUPFAM" id="SSF110997">
    <property type="entry name" value="Sporulation related repeat"/>
    <property type="match status" value="1"/>
</dbReference>
<keyword evidence="1" id="KW-0472">Membrane</keyword>
<evidence type="ECO:0000259" key="2">
    <source>
        <dbReference type="PROSITE" id="PS51724"/>
    </source>
</evidence>
<dbReference type="Proteomes" id="UP000029227">
    <property type="component" value="Unassembled WGS sequence"/>
</dbReference>
<dbReference type="GO" id="GO:0032153">
    <property type="term" value="C:cell division site"/>
    <property type="evidence" value="ECO:0007669"/>
    <property type="project" value="TreeGrafter"/>
</dbReference>
<dbReference type="InterPro" id="IPR052521">
    <property type="entry name" value="Cell_div_SPOR-domain"/>
</dbReference>
<dbReference type="Pfam" id="PF05036">
    <property type="entry name" value="SPOR"/>
    <property type="match status" value="1"/>
</dbReference>
<dbReference type="AlphaFoldDB" id="A0A090RIT5"/>
<dbReference type="InterPro" id="IPR036680">
    <property type="entry name" value="SPOR-like_sf"/>
</dbReference>
<dbReference type="PANTHER" id="PTHR38687:SF1">
    <property type="entry name" value="CELL DIVISION PROTEIN DEDD"/>
    <property type="match status" value="1"/>
</dbReference>
<name>A0A090RIT5_9GAMM</name>
<dbReference type="eggNOG" id="COG3147">
    <property type="taxonomic scope" value="Bacteria"/>
</dbReference>
<sequence length="203" mass="22064">MASKFQSRLVGTIILVAIGVIFLPDLFDGQKQHYQEQFASIPLAPEAADDAQYETIPAPEFADVNLPPEPVTVVVGEDNQHSAAEGTSEHGIIMPPEPESIADQVVEVEPQPVAPPQPGNVDSGWVVQLGVFRNADNAHQLVTTLREKGYQAHVFPKQPKEGELARVVVGPDVSKDKLTAKLKELQKLTGLKGRLVRFNPLNP</sequence>
<proteinExistence type="predicted"/>
<dbReference type="GO" id="GO:0042834">
    <property type="term" value="F:peptidoglycan binding"/>
    <property type="evidence" value="ECO:0007669"/>
    <property type="project" value="InterPro"/>
</dbReference>
<evidence type="ECO:0000256" key="1">
    <source>
        <dbReference type="SAM" id="Phobius"/>
    </source>
</evidence>
<gene>
    <name evidence="3" type="ORF">JCM19237_1367</name>
</gene>
<dbReference type="Gene3D" id="3.30.70.1070">
    <property type="entry name" value="Sporulation related repeat"/>
    <property type="match status" value="1"/>
</dbReference>
<dbReference type="PROSITE" id="PS51724">
    <property type="entry name" value="SPOR"/>
    <property type="match status" value="1"/>
</dbReference>
<dbReference type="InterPro" id="IPR007730">
    <property type="entry name" value="SPOR-like_dom"/>
</dbReference>
<evidence type="ECO:0000313" key="3">
    <source>
        <dbReference type="EMBL" id="GAL07427.1"/>
    </source>
</evidence>
<keyword evidence="1" id="KW-1133">Transmembrane helix</keyword>
<keyword evidence="1" id="KW-0812">Transmembrane</keyword>
<dbReference type="STRING" id="754436.JCM19237_1367"/>
<evidence type="ECO:0000313" key="4">
    <source>
        <dbReference type="Proteomes" id="UP000029227"/>
    </source>
</evidence>
<protein>
    <submittedName>
        <fullName evidence="3">DedD protein</fullName>
    </submittedName>
</protein>
<dbReference type="EMBL" id="BBMN01000017">
    <property type="protein sequence ID" value="GAL07427.1"/>
    <property type="molecule type" value="Genomic_DNA"/>
</dbReference>
<accession>A0A090RIT5</accession>
<dbReference type="GO" id="GO:0032506">
    <property type="term" value="P:cytokinetic process"/>
    <property type="evidence" value="ECO:0007669"/>
    <property type="project" value="TreeGrafter"/>
</dbReference>
<dbReference type="GO" id="GO:0030428">
    <property type="term" value="C:cell septum"/>
    <property type="evidence" value="ECO:0007669"/>
    <property type="project" value="TreeGrafter"/>
</dbReference>
<organism evidence="3 4">
    <name type="scientific">Photobacterium aphoticum</name>
    <dbReference type="NCBI Taxonomy" id="754436"/>
    <lineage>
        <taxon>Bacteria</taxon>
        <taxon>Pseudomonadati</taxon>
        <taxon>Pseudomonadota</taxon>
        <taxon>Gammaproteobacteria</taxon>
        <taxon>Vibrionales</taxon>
        <taxon>Vibrionaceae</taxon>
        <taxon>Photobacterium</taxon>
    </lineage>
</organism>
<dbReference type="PANTHER" id="PTHR38687">
    <property type="entry name" value="CELL DIVISION PROTEIN DEDD-RELATED"/>
    <property type="match status" value="1"/>
</dbReference>
<feature type="transmembrane region" description="Helical" evidence="1">
    <location>
        <begin position="9"/>
        <end position="27"/>
    </location>
</feature>
<reference evidence="3 4" key="1">
    <citation type="journal article" date="2014" name="Genome Announc.">
        <title>Draft Genome Sequences of Two Vibrionaceae Species, Vibrio ponticus C121 and Photobacterium aphoticum C119, Isolated as Coral Reef Microbiota.</title>
        <authorList>
            <person name="Al-saari N."/>
            <person name="Meirelles P.M."/>
            <person name="Mino S."/>
            <person name="Suda W."/>
            <person name="Oshima K."/>
            <person name="Hattori M."/>
            <person name="Ohkuma M."/>
            <person name="Thompson F.L."/>
            <person name="Gomez-Gil B."/>
            <person name="Sawabe T."/>
            <person name="Sawabe T."/>
        </authorList>
    </citation>
    <scope>NUCLEOTIDE SEQUENCE [LARGE SCALE GENOMIC DNA]</scope>
    <source>
        <strain evidence="3 4">JCM 19237</strain>
    </source>
</reference>